<dbReference type="SMART" id="SM00252">
    <property type="entry name" value="SH2"/>
    <property type="match status" value="1"/>
</dbReference>
<name>A0AAV3A316_PYXAD</name>
<dbReference type="GO" id="GO:0045579">
    <property type="term" value="P:positive regulation of B cell differentiation"/>
    <property type="evidence" value="ECO:0007669"/>
    <property type="project" value="TreeGrafter"/>
</dbReference>
<protein>
    <recommendedName>
        <fullName evidence="4">SH2 domain-containing protein</fullName>
    </recommendedName>
</protein>
<dbReference type="InterPro" id="IPR000980">
    <property type="entry name" value="SH2"/>
</dbReference>
<dbReference type="GO" id="GO:0005829">
    <property type="term" value="C:cytosol"/>
    <property type="evidence" value="ECO:0007669"/>
    <property type="project" value="TreeGrafter"/>
</dbReference>
<dbReference type="SUPFAM" id="SSF55550">
    <property type="entry name" value="SH2 domain"/>
    <property type="match status" value="1"/>
</dbReference>
<dbReference type="GO" id="GO:0045659">
    <property type="term" value="P:negative regulation of neutrophil differentiation"/>
    <property type="evidence" value="ECO:0007669"/>
    <property type="project" value="TreeGrafter"/>
</dbReference>
<dbReference type="PRINTS" id="PR00401">
    <property type="entry name" value="SH2DOMAIN"/>
</dbReference>
<dbReference type="GO" id="GO:0002376">
    <property type="term" value="P:immune system process"/>
    <property type="evidence" value="ECO:0007669"/>
    <property type="project" value="UniProtKB-KW"/>
</dbReference>
<proteinExistence type="predicted"/>
<keyword evidence="1" id="KW-0391">Immunity</keyword>
<accession>A0AAV3A316</accession>
<reference evidence="5" key="1">
    <citation type="thesis" date="2020" institute="ProQuest LLC" country="789 East Eisenhower Parkway, Ann Arbor, MI, USA">
        <title>Comparative Genomics and Chromosome Evolution.</title>
        <authorList>
            <person name="Mudd A.B."/>
        </authorList>
    </citation>
    <scope>NUCLEOTIDE SEQUENCE</scope>
    <source>
        <strain evidence="5">1538</strain>
        <tissue evidence="5">Blood</tissue>
    </source>
</reference>
<organism evidence="5 6">
    <name type="scientific">Pyxicephalus adspersus</name>
    <name type="common">African bullfrog</name>
    <dbReference type="NCBI Taxonomy" id="30357"/>
    <lineage>
        <taxon>Eukaryota</taxon>
        <taxon>Metazoa</taxon>
        <taxon>Chordata</taxon>
        <taxon>Craniata</taxon>
        <taxon>Vertebrata</taxon>
        <taxon>Euteleostomi</taxon>
        <taxon>Amphibia</taxon>
        <taxon>Batrachia</taxon>
        <taxon>Anura</taxon>
        <taxon>Neobatrachia</taxon>
        <taxon>Ranoidea</taxon>
        <taxon>Pyxicephalidae</taxon>
        <taxon>Pyxicephalinae</taxon>
        <taxon>Pyxicephalus</taxon>
    </lineage>
</organism>
<dbReference type="PANTHER" id="PTHR46051:SF3">
    <property type="entry name" value="PHOSPHATIDYLINOSITOL 3,4,5-TRISPHOSPHATE 5-PHOSPHATASE 1"/>
    <property type="match status" value="1"/>
</dbReference>
<evidence type="ECO:0000256" key="2">
    <source>
        <dbReference type="ARBA" id="ARBA00022999"/>
    </source>
</evidence>
<dbReference type="GO" id="GO:0050776">
    <property type="term" value="P:regulation of immune response"/>
    <property type="evidence" value="ECO:0007669"/>
    <property type="project" value="TreeGrafter"/>
</dbReference>
<comment type="caution">
    <text evidence="5">The sequence shown here is derived from an EMBL/GenBank/DDBJ whole genome shotgun (WGS) entry which is preliminary data.</text>
</comment>
<dbReference type="GO" id="GO:0009968">
    <property type="term" value="P:negative regulation of signal transduction"/>
    <property type="evidence" value="ECO:0007669"/>
    <property type="project" value="TreeGrafter"/>
</dbReference>
<gene>
    <name evidence="5" type="ORF">GDO54_017749</name>
</gene>
<dbReference type="Pfam" id="PF00017">
    <property type="entry name" value="SH2"/>
    <property type="match status" value="1"/>
</dbReference>
<evidence type="ECO:0000256" key="1">
    <source>
        <dbReference type="ARBA" id="ARBA00022859"/>
    </source>
</evidence>
<feature type="domain" description="SH2" evidence="4">
    <location>
        <begin position="6"/>
        <end position="102"/>
    </location>
</feature>
<dbReference type="Gene3D" id="3.30.505.10">
    <property type="entry name" value="SH2 domain"/>
    <property type="match status" value="1"/>
</dbReference>
<evidence type="ECO:0000313" key="5">
    <source>
        <dbReference type="EMBL" id="DBA21024.1"/>
    </source>
</evidence>
<dbReference type="Proteomes" id="UP001181693">
    <property type="component" value="Unassembled WGS sequence"/>
</dbReference>
<dbReference type="GO" id="GO:0045779">
    <property type="term" value="P:negative regulation of bone resorption"/>
    <property type="evidence" value="ECO:0007669"/>
    <property type="project" value="TreeGrafter"/>
</dbReference>
<dbReference type="PANTHER" id="PTHR46051">
    <property type="entry name" value="SH2 DOMAIN-CONTAINING PROTEIN"/>
    <property type="match status" value="1"/>
</dbReference>
<evidence type="ECO:0000256" key="3">
    <source>
        <dbReference type="PROSITE-ProRule" id="PRU00191"/>
    </source>
</evidence>
<dbReference type="EMBL" id="DYDO01000007">
    <property type="protein sequence ID" value="DBA21024.1"/>
    <property type="molecule type" value="Genomic_DNA"/>
</dbReference>
<keyword evidence="2 3" id="KW-0727">SH2 domain</keyword>
<evidence type="ECO:0000259" key="4">
    <source>
        <dbReference type="PROSITE" id="PS50001"/>
    </source>
</evidence>
<dbReference type="PROSITE" id="PS50001">
    <property type="entry name" value="SH2"/>
    <property type="match status" value="1"/>
</dbReference>
<dbReference type="InterPro" id="IPR036860">
    <property type="entry name" value="SH2_dom_sf"/>
</dbReference>
<dbReference type="AlphaFoldDB" id="A0AAV3A316"/>
<sequence>MENVTVYHGKITREIGEKLLSEVGKDGSYLLRDSETVPGVYCLCVLHNDIVYTYRVSQTTTGSWSAEAAPGVPKRMFRKVQNLICAYQKPGQGIATHLQHPVERKMRKMKEWRGKLRWRQQQHQAEATEWHNDRVWRWQQHQEATEWHNDRVWRWQQHQEATEWHNDRVWRWWQHQEAAEWHNDRVWRWWQHQEDATEWQGDIVWRWQQQHQEDTTEWQGDIVWRWQQQQHQETTEWQGDIVSGW</sequence>
<evidence type="ECO:0000313" key="6">
    <source>
        <dbReference type="Proteomes" id="UP001181693"/>
    </source>
</evidence>
<keyword evidence="6" id="KW-1185">Reference proteome</keyword>